<dbReference type="InterPro" id="IPR042081">
    <property type="entry name" value="RNA_2'-PTrans_C"/>
</dbReference>
<evidence type="ECO:0000256" key="3">
    <source>
        <dbReference type="ARBA" id="ARBA00023027"/>
    </source>
</evidence>
<dbReference type="RefSeq" id="WP_099863239.1">
    <property type="nucleotide sequence ID" value="NZ_PEOG01000062.1"/>
</dbReference>
<evidence type="ECO:0000313" key="7">
    <source>
        <dbReference type="EMBL" id="PIM51505.1"/>
    </source>
</evidence>
<dbReference type="PANTHER" id="PTHR12684:SF2">
    <property type="entry name" value="TRNA 2'-PHOSPHOTRANSFERASE 1"/>
    <property type="match status" value="1"/>
</dbReference>
<dbReference type="GO" id="GO:0006388">
    <property type="term" value="P:tRNA splicing, via endonucleolytic cleavage and ligation"/>
    <property type="evidence" value="ECO:0007669"/>
    <property type="project" value="UniProtKB-UniRule"/>
</dbReference>
<name>A0A2G9C559_9BURK</name>
<dbReference type="InterPro" id="IPR002745">
    <property type="entry name" value="Ptrans_KptA/Tpt1"/>
</dbReference>
<feature type="compositionally biased region" description="Polar residues" evidence="6">
    <location>
        <begin position="181"/>
        <end position="199"/>
    </location>
</feature>
<dbReference type="InterPro" id="IPR042080">
    <property type="entry name" value="RNA_2'-PTrans_N"/>
</dbReference>
<comment type="caution">
    <text evidence="7">The sequence shown here is derived from an EMBL/GenBank/DDBJ whole genome shotgun (WGS) entry which is preliminary data.</text>
</comment>
<reference evidence="7 8" key="1">
    <citation type="submission" date="2017-11" db="EMBL/GenBank/DDBJ databases">
        <title>Draft genome sequence of Mitsuaria sp. HWN-4.</title>
        <authorList>
            <person name="Gundlapally S.R."/>
        </authorList>
    </citation>
    <scope>NUCLEOTIDE SEQUENCE [LARGE SCALE GENOMIC DNA]</scope>
    <source>
        <strain evidence="7 8">HWN-4</strain>
    </source>
</reference>
<dbReference type="Gene3D" id="3.20.170.30">
    <property type="match status" value="1"/>
</dbReference>
<comment type="similarity">
    <text evidence="1 5">Belongs to the KptA/TPT1 family.</text>
</comment>
<evidence type="ECO:0000256" key="4">
    <source>
        <dbReference type="ARBA" id="ARBA00025212"/>
    </source>
</evidence>
<dbReference type="OrthoDB" id="4537997at2"/>
<comment type="function">
    <text evidence="4 5">Removes the 2'-phosphate from RNA via an intermediate in which the phosphate is ADP-ribosylated by NAD followed by a presumed transesterification to release the RNA and generate ADP-ribose 1''-2''-cyclic phosphate (APPR&gt;P). May function as an ADP-ribosylase.</text>
</comment>
<dbReference type="AlphaFoldDB" id="A0A2G9C559"/>
<organism evidence="7 8">
    <name type="scientific">Roseateles chitinivorans</name>
    <dbReference type="NCBI Taxonomy" id="2917965"/>
    <lineage>
        <taxon>Bacteria</taxon>
        <taxon>Pseudomonadati</taxon>
        <taxon>Pseudomonadota</taxon>
        <taxon>Betaproteobacteria</taxon>
        <taxon>Burkholderiales</taxon>
        <taxon>Sphaerotilaceae</taxon>
        <taxon>Roseateles</taxon>
    </lineage>
</organism>
<protein>
    <recommendedName>
        <fullName evidence="5">Probable RNA 2'-phosphotransferase</fullName>
        <ecNumber evidence="5">2.7.1.-</ecNumber>
    </recommendedName>
</protein>
<dbReference type="PANTHER" id="PTHR12684">
    <property type="entry name" value="PUTATIVE PHOSPHOTRANSFERASE"/>
    <property type="match status" value="1"/>
</dbReference>
<dbReference type="SUPFAM" id="SSF56399">
    <property type="entry name" value="ADP-ribosylation"/>
    <property type="match status" value="1"/>
</dbReference>
<evidence type="ECO:0000256" key="1">
    <source>
        <dbReference type="ARBA" id="ARBA00009836"/>
    </source>
</evidence>
<dbReference type="GO" id="GO:0003950">
    <property type="term" value="F:NAD+ poly-ADP-ribosyltransferase activity"/>
    <property type="evidence" value="ECO:0007669"/>
    <property type="project" value="InterPro"/>
</dbReference>
<dbReference type="Pfam" id="PF01885">
    <property type="entry name" value="PTS_2-RNA"/>
    <property type="match status" value="1"/>
</dbReference>
<feature type="region of interest" description="Disordered" evidence="6">
    <location>
        <begin position="180"/>
        <end position="199"/>
    </location>
</feature>
<dbReference type="EC" id="2.7.1.-" evidence="5"/>
<keyword evidence="8" id="KW-1185">Reference proteome</keyword>
<sequence length="199" mass="21968">MHTNHAQFSKFLSLVLRHKPDTIGLTLDPQGWASIDELLAKSNAAGTRFSREDLLHIVATSDKKRFSLSDDGQRIRAAQGHSVTVELGLSPQEPPSILYHGTATRFVDSILSEGLRPQSRQQVHLSADEVTAHRVGQRHGKPAILKVEALRMHTKGFKFVLADNGVWLTDQVPPEFLSSADVAQQSNSMKSSTARRNQS</sequence>
<accession>A0A2G9C559</accession>
<dbReference type="EMBL" id="PEOG01000062">
    <property type="protein sequence ID" value="PIM51505.1"/>
    <property type="molecule type" value="Genomic_DNA"/>
</dbReference>
<evidence type="ECO:0000313" key="8">
    <source>
        <dbReference type="Proteomes" id="UP000231501"/>
    </source>
</evidence>
<evidence type="ECO:0000256" key="6">
    <source>
        <dbReference type="SAM" id="MobiDB-lite"/>
    </source>
</evidence>
<dbReference type="Gene3D" id="1.10.10.970">
    <property type="entry name" value="RNA 2'-phosphotransferase, Tpt1/KptA family, N-terminal domain"/>
    <property type="match status" value="1"/>
</dbReference>
<dbReference type="HAMAP" id="MF_00299">
    <property type="entry name" value="KptA"/>
    <property type="match status" value="1"/>
</dbReference>
<dbReference type="InterPro" id="IPR022928">
    <property type="entry name" value="RNA_2'-PTrans_KptA"/>
</dbReference>
<keyword evidence="3 5" id="KW-0520">NAD</keyword>
<gene>
    <name evidence="5" type="primary">kptA</name>
    <name evidence="7" type="ORF">CS062_19490</name>
</gene>
<dbReference type="NCBIfam" id="NF002014">
    <property type="entry name" value="PRK00819.1-4"/>
    <property type="match status" value="1"/>
</dbReference>
<evidence type="ECO:0000256" key="5">
    <source>
        <dbReference type="HAMAP-Rule" id="MF_00299"/>
    </source>
</evidence>
<dbReference type="GO" id="GO:0000215">
    <property type="term" value="F:tRNA 2'-phosphotransferase activity"/>
    <property type="evidence" value="ECO:0007669"/>
    <property type="project" value="TreeGrafter"/>
</dbReference>
<proteinExistence type="inferred from homology"/>
<dbReference type="Proteomes" id="UP000231501">
    <property type="component" value="Unassembled WGS sequence"/>
</dbReference>
<evidence type="ECO:0000256" key="2">
    <source>
        <dbReference type="ARBA" id="ARBA00022679"/>
    </source>
</evidence>
<keyword evidence="2 5" id="KW-0808">Transferase</keyword>